<evidence type="ECO:0000256" key="16">
    <source>
        <dbReference type="ARBA" id="ARBA00037848"/>
    </source>
</evidence>
<keyword evidence="6" id="KW-0812">Transmembrane</keyword>
<dbReference type="FunFam" id="3.30.540.10:FF:000012">
    <property type="entry name" value="Blast:Putative inositol monophosphatase 3"/>
    <property type="match status" value="1"/>
</dbReference>
<dbReference type="InterPro" id="IPR000760">
    <property type="entry name" value="Inositol_monophosphatase-like"/>
</dbReference>
<keyword evidence="10" id="KW-0735">Signal-anchor</keyword>
<dbReference type="Pfam" id="PF00459">
    <property type="entry name" value="Inositol_P"/>
    <property type="match status" value="1"/>
</dbReference>
<dbReference type="Gene3D" id="3.40.190.80">
    <property type="match status" value="1"/>
</dbReference>
<evidence type="ECO:0000256" key="6">
    <source>
        <dbReference type="ARBA" id="ARBA00022692"/>
    </source>
</evidence>
<protein>
    <recommendedName>
        <fullName evidence="17">Golgi-resident adenosine 3',5'-bisphosphate 3'-phosphatase</fullName>
        <ecNumber evidence="5">3.1.3.7</ecNumber>
    </recommendedName>
    <alternativeName>
        <fullName evidence="21">3'(2'), 5'-bisphosphate nucleotidase 2</fullName>
    </alternativeName>
    <alternativeName>
        <fullName evidence="20">Inositol monophosphatase domain-containing protein 1</fullName>
    </alternativeName>
    <alternativeName>
        <fullName evidence="19">Myo-inositol monophosphatase A3</fullName>
    </alternativeName>
    <alternativeName>
        <fullName evidence="18">Phosphoadenosine phosphate 3'-nucleotidase</fullName>
    </alternativeName>
</protein>
<comment type="pathway">
    <text evidence="3">Sulfur metabolism.</text>
</comment>
<feature type="binding site" evidence="23">
    <location>
        <position position="124"/>
    </location>
    <ligand>
        <name>Mg(2+)</name>
        <dbReference type="ChEBI" id="CHEBI:18420"/>
        <label>1</label>
        <note>catalytic</note>
    </ligand>
</feature>
<keyword evidence="13" id="KW-0333">Golgi apparatus</keyword>
<dbReference type="RefSeq" id="XP_034286401.1">
    <property type="nucleotide sequence ID" value="XM_034430510.2"/>
</dbReference>
<evidence type="ECO:0000256" key="18">
    <source>
        <dbReference type="ARBA" id="ARBA00042064"/>
    </source>
</evidence>
<evidence type="ECO:0000256" key="1">
    <source>
        <dbReference type="ARBA" id="ARBA00001625"/>
    </source>
</evidence>
<feature type="binding site" evidence="23">
    <location>
        <position position="166"/>
    </location>
    <ligand>
        <name>Mg(2+)</name>
        <dbReference type="ChEBI" id="CHEBI:18420"/>
        <label>1</label>
        <note>catalytic</note>
    </ligand>
</feature>
<proteinExistence type="inferred from homology"/>
<dbReference type="GeneID" id="117673243"/>
<comment type="function">
    <text evidence="22">Exhibits 3'-nucleotidase activity toward adenosine 3',5'-bisphosphate (PAP), namely hydrolyzes adenosine 3',5'-bisphosphate into adenosine 5'-monophosphate (AMP) and a phosphate. May play a role in the formation of skeletal elements derived through endochondral ossification, possibly by clearing adenosine 3',5'-bisphosphate produced by Golgi sulfotransferases during glycosaminoglycan sulfation. Has no activity toward 3'-phosphoadenosine 5'-phosphosulfate (PAPS) or inositol phosphate (IP) substrates including I(1)P, I(1,4)P2, I(1,3,4)P3, I(1,4,5)P3 and I(1,3,4,5)P4.</text>
</comment>
<dbReference type="AlphaFoldDB" id="A0A6P9D2U4"/>
<dbReference type="GO" id="GO:0008441">
    <property type="term" value="F:3'(2'),5'-bisphosphate nucleotidase activity"/>
    <property type="evidence" value="ECO:0007669"/>
    <property type="project" value="UniProtKB-EC"/>
</dbReference>
<accession>A0A6P9D2U4</accession>
<feature type="binding site" evidence="23">
    <location>
        <position position="167"/>
    </location>
    <ligand>
        <name>Mg(2+)</name>
        <dbReference type="ChEBI" id="CHEBI:18420"/>
        <label>1</label>
        <note>catalytic</note>
    </ligand>
</feature>
<evidence type="ECO:0000256" key="11">
    <source>
        <dbReference type="ARBA" id="ARBA00022989"/>
    </source>
</evidence>
<comment type="similarity">
    <text evidence="4">Belongs to the inositol monophosphatase superfamily.</text>
</comment>
<reference evidence="25" key="1">
    <citation type="submission" date="2025-08" db="UniProtKB">
        <authorList>
            <consortium name="RefSeq"/>
        </authorList>
    </citation>
    <scope>IDENTIFICATION</scope>
    <source>
        <tissue evidence="25">Blood</tissue>
    </source>
</reference>
<keyword evidence="24" id="KW-1185">Reference proteome</keyword>
<name>A0A6P9D2U4_PANGU</name>
<dbReference type="GO" id="GO:0005794">
    <property type="term" value="C:Golgi apparatus"/>
    <property type="evidence" value="ECO:0007669"/>
    <property type="project" value="UniProtKB-SubCell"/>
</dbReference>
<dbReference type="InterPro" id="IPR020550">
    <property type="entry name" value="Inositol_monophosphatase_CS"/>
</dbReference>
<evidence type="ECO:0000256" key="7">
    <source>
        <dbReference type="ARBA" id="ARBA00022723"/>
    </source>
</evidence>
<evidence type="ECO:0000256" key="19">
    <source>
        <dbReference type="ARBA" id="ARBA00042119"/>
    </source>
</evidence>
<dbReference type="PANTHER" id="PTHR43028:SF6">
    <property type="entry name" value="GOLGI-RESIDENT ADENOSINE 3',5'-BISPHOSPHATE 3'-PHOSPHATASE"/>
    <property type="match status" value="1"/>
</dbReference>
<dbReference type="GO" id="GO:0046854">
    <property type="term" value="P:phosphatidylinositol phosphate biosynthetic process"/>
    <property type="evidence" value="ECO:0007669"/>
    <property type="project" value="InterPro"/>
</dbReference>
<dbReference type="PANTHER" id="PTHR43028">
    <property type="entry name" value="3'(2'),5'-BISPHOSPHATE NUCLEOTIDASE 1"/>
    <property type="match status" value="1"/>
</dbReference>
<keyword evidence="8" id="KW-0378">Hydrolase</keyword>
<dbReference type="GO" id="GO:0008254">
    <property type="term" value="F:3'-nucleotidase activity"/>
    <property type="evidence" value="ECO:0007669"/>
    <property type="project" value="TreeGrafter"/>
</dbReference>
<keyword evidence="12" id="KW-0007">Acetylation</keyword>
<keyword evidence="15" id="KW-0325">Glycoprotein</keyword>
<dbReference type="InParanoid" id="A0A6P9D2U4"/>
<gene>
    <name evidence="25" type="primary">BPNT2</name>
</gene>
<dbReference type="CDD" id="cd01640">
    <property type="entry name" value="IPPase"/>
    <property type="match status" value="1"/>
</dbReference>
<evidence type="ECO:0000256" key="5">
    <source>
        <dbReference type="ARBA" id="ARBA00012633"/>
    </source>
</evidence>
<dbReference type="OMA" id="VKQVAWQ"/>
<evidence type="ECO:0000256" key="21">
    <source>
        <dbReference type="ARBA" id="ARBA00043030"/>
    </source>
</evidence>
<keyword evidence="14" id="KW-0472">Membrane</keyword>
<feature type="binding site" evidence="23">
    <location>
        <position position="290"/>
    </location>
    <ligand>
        <name>Mg(2+)</name>
        <dbReference type="ChEBI" id="CHEBI:18420"/>
        <label>1</label>
        <note>catalytic</note>
    </ligand>
</feature>
<evidence type="ECO:0000256" key="10">
    <source>
        <dbReference type="ARBA" id="ARBA00022968"/>
    </source>
</evidence>
<evidence type="ECO:0000256" key="2">
    <source>
        <dbReference type="ARBA" id="ARBA00001946"/>
    </source>
</evidence>
<evidence type="ECO:0000256" key="14">
    <source>
        <dbReference type="ARBA" id="ARBA00023136"/>
    </source>
</evidence>
<evidence type="ECO:0000256" key="8">
    <source>
        <dbReference type="ARBA" id="ARBA00022801"/>
    </source>
</evidence>
<dbReference type="EC" id="3.1.3.7" evidence="5"/>
<evidence type="ECO:0000313" key="24">
    <source>
        <dbReference type="Proteomes" id="UP001652622"/>
    </source>
</evidence>
<evidence type="ECO:0000256" key="13">
    <source>
        <dbReference type="ARBA" id="ARBA00023034"/>
    </source>
</evidence>
<keyword evidence="9 23" id="KW-0460">Magnesium</keyword>
<dbReference type="FunFam" id="3.40.190.80:FF:000007">
    <property type="entry name" value="Blast:Putative inositol monophosphatase 3"/>
    <property type="match status" value="1"/>
</dbReference>
<evidence type="ECO:0000313" key="25">
    <source>
        <dbReference type="RefSeq" id="XP_034286401.1"/>
    </source>
</evidence>
<evidence type="ECO:0000256" key="22">
    <source>
        <dbReference type="ARBA" id="ARBA00046205"/>
    </source>
</evidence>
<evidence type="ECO:0000256" key="12">
    <source>
        <dbReference type="ARBA" id="ARBA00022990"/>
    </source>
</evidence>
<evidence type="ECO:0000256" key="4">
    <source>
        <dbReference type="ARBA" id="ARBA00009759"/>
    </source>
</evidence>
<dbReference type="PROSITE" id="PS00630">
    <property type="entry name" value="IMP_2"/>
    <property type="match status" value="1"/>
</dbReference>
<evidence type="ECO:0000256" key="17">
    <source>
        <dbReference type="ARBA" id="ARBA00039400"/>
    </source>
</evidence>
<evidence type="ECO:0000256" key="9">
    <source>
        <dbReference type="ARBA" id="ARBA00022842"/>
    </source>
</evidence>
<evidence type="ECO:0000256" key="15">
    <source>
        <dbReference type="ARBA" id="ARBA00023180"/>
    </source>
</evidence>
<dbReference type="Gene3D" id="3.30.540.10">
    <property type="entry name" value="Fructose-1,6-Bisphosphatase, subunit A, domain 1"/>
    <property type="match status" value="1"/>
</dbReference>
<sequence length="349" mass="37833">MAPMGIRLSPLGVAVFCLLGLAVLYHLYSGFLAGRFASFVLGGPPAPASVLVDLRELLAASVAAAVRGGAEVRRVREENVLHVRAKGKTREGAEEKMTSGDLLSNRKMYFLLKAAFPGLQINSEEHWGEKDPEIVSWDHTIPDDIARQVQPKLVPVESLTMWIDPLDATQEYTENLSQYVTTMVCAAVDGKPVIGVIHKPFSGYTAWAMVNGGSNIQPRSSYNERTPTIIVSRSHEGKVKQVAWQSFGNQTAIIEAGGAGYKVLSLLDVPEANQEKADVYIHVTFIKKWDICAGNAVLKALGGRMTTLAGEEISYAGSEGNEDGLIASIRMNHQALVEKLPAFAKTSQN</sequence>
<dbReference type="OrthoDB" id="74460at2759"/>
<comment type="catalytic activity">
    <reaction evidence="1">
        <text>adenosine 3',5'-bisphosphate + H2O = AMP + phosphate</text>
        <dbReference type="Rhea" id="RHEA:10040"/>
        <dbReference type="ChEBI" id="CHEBI:15377"/>
        <dbReference type="ChEBI" id="CHEBI:43474"/>
        <dbReference type="ChEBI" id="CHEBI:58343"/>
        <dbReference type="ChEBI" id="CHEBI:456215"/>
        <dbReference type="EC" id="3.1.3.7"/>
    </reaction>
</comment>
<dbReference type="GO" id="GO:0001501">
    <property type="term" value="P:skeletal system development"/>
    <property type="evidence" value="ECO:0007669"/>
    <property type="project" value="TreeGrafter"/>
</dbReference>
<evidence type="ECO:0000256" key="3">
    <source>
        <dbReference type="ARBA" id="ARBA00004678"/>
    </source>
</evidence>
<dbReference type="InterPro" id="IPR050725">
    <property type="entry name" value="CysQ/Inositol_MonoPase"/>
</dbReference>
<comment type="cofactor">
    <cofactor evidence="2 23">
        <name>Mg(2+)</name>
        <dbReference type="ChEBI" id="CHEBI:18420"/>
    </cofactor>
</comment>
<comment type="subcellular location">
    <subcellularLocation>
        <location evidence="16">Golgi apparatus</location>
        <location evidence="16">trans-Golgi network membrane</location>
        <topology evidence="16">Single-pass type II membrane protein</topology>
    </subcellularLocation>
</comment>
<organism evidence="24 25">
    <name type="scientific">Pantherophis guttatus</name>
    <name type="common">Corn snake</name>
    <name type="synonym">Elaphe guttata</name>
    <dbReference type="NCBI Taxonomy" id="94885"/>
    <lineage>
        <taxon>Eukaryota</taxon>
        <taxon>Metazoa</taxon>
        <taxon>Chordata</taxon>
        <taxon>Craniata</taxon>
        <taxon>Vertebrata</taxon>
        <taxon>Euteleostomi</taxon>
        <taxon>Lepidosauria</taxon>
        <taxon>Squamata</taxon>
        <taxon>Bifurcata</taxon>
        <taxon>Unidentata</taxon>
        <taxon>Episquamata</taxon>
        <taxon>Toxicofera</taxon>
        <taxon>Serpentes</taxon>
        <taxon>Colubroidea</taxon>
        <taxon>Colubridae</taxon>
        <taxon>Colubrinae</taxon>
        <taxon>Pantherophis</taxon>
    </lineage>
</organism>
<dbReference type="KEGG" id="pgut:117673243"/>
<dbReference type="CTD" id="54928"/>
<keyword evidence="7 23" id="KW-0479">Metal-binding</keyword>
<feature type="binding site" evidence="23">
    <location>
        <position position="164"/>
    </location>
    <ligand>
        <name>Mg(2+)</name>
        <dbReference type="ChEBI" id="CHEBI:18420"/>
        <label>1</label>
        <note>catalytic</note>
    </ligand>
</feature>
<evidence type="ECO:0000256" key="20">
    <source>
        <dbReference type="ARBA" id="ARBA00042166"/>
    </source>
</evidence>
<dbReference type="GO" id="GO:0046872">
    <property type="term" value="F:metal ion binding"/>
    <property type="evidence" value="ECO:0007669"/>
    <property type="project" value="UniProtKB-KW"/>
</dbReference>
<dbReference type="Proteomes" id="UP001652622">
    <property type="component" value="Unplaced"/>
</dbReference>
<keyword evidence="11" id="KW-1133">Transmembrane helix</keyword>
<dbReference type="SUPFAM" id="SSF56655">
    <property type="entry name" value="Carbohydrate phosphatase"/>
    <property type="match status" value="1"/>
</dbReference>
<evidence type="ECO:0000256" key="23">
    <source>
        <dbReference type="PIRSR" id="PIRSR600760-2"/>
    </source>
</evidence>